<keyword evidence="3" id="KW-1185">Reference proteome</keyword>
<sequence>MAEATPLSSADPFQKLQQPTSMPPPNPHHHHHHTMPPPACLYPSSPASSVEESDHVTSLKPADGTALAG</sequence>
<dbReference type="AlphaFoldDB" id="A0AAN7X590"/>
<feature type="region of interest" description="Disordered" evidence="1">
    <location>
        <begin position="1"/>
        <end position="69"/>
    </location>
</feature>
<evidence type="ECO:0000256" key="1">
    <source>
        <dbReference type="SAM" id="MobiDB-lite"/>
    </source>
</evidence>
<dbReference type="EMBL" id="JAUZQC010000017">
    <property type="protein sequence ID" value="KAK5855800.1"/>
    <property type="molecule type" value="Genomic_DNA"/>
</dbReference>
<gene>
    <name evidence="2" type="ORF">PBY51_007442</name>
</gene>
<accession>A0AAN7X590</accession>
<proteinExistence type="predicted"/>
<reference evidence="2 3" key="2">
    <citation type="journal article" date="2023" name="Mol. Biol. Evol.">
        <title>Genomics of Secondarily Temperate Adaptation in the Only Non-Antarctic Icefish.</title>
        <authorList>
            <person name="Rivera-Colon A.G."/>
            <person name="Rayamajhi N."/>
            <person name="Minhas B.F."/>
            <person name="Madrigal G."/>
            <person name="Bilyk K.T."/>
            <person name="Yoon V."/>
            <person name="Hune M."/>
            <person name="Gregory S."/>
            <person name="Cheng C.H.C."/>
            <person name="Catchen J.M."/>
        </authorList>
    </citation>
    <scope>NUCLEOTIDE SEQUENCE [LARGE SCALE GENOMIC DNA]</scope>
    <source>
        <strain evidence="2">JMC-PN-2008</strain>
    </source>
</reference>
<protein>
    <submittedName>
        <fullName evidence="2">Uncharacterized protein</fullName>
    </submittedName>
</protein>
<evidence type="ECO:0000313" key="2">
    <source>
        <dbReference type="EMBL" id="KAK5855800.1"/>
    </source>
</evidence>
<evidence type="ECO:0000313" key="3">
    <source>
        <dbReference type="Proteomes" id="UP001346869"/>
    </source>
</evidence>
<reference evidence="2 3" key="1">
    <citation type="journal article" date="2023" name="Genes (Basel)">
        <title>Chromosome-Level Genome Assembly and Circadian Gene Repertoire of the Patagonia Blennie Eleginops maclovinus-The Closest Ancestral Proxy of Antarctic Cryonotothenioids.</title>
        <authorList>
            <person name="Cheng C.C."/>
            <person name="Rivera-Colon A.G."/>
            <person name="Minhas B.F."/>
            <person name="Wilson L."/>
            <person name="Rayamajhi N."/>
            <person name="Vargas-Chacoff L."/>
            <person name="Catchen J.M."/>
        </authorList>
    </citation>
    <scope>NUCLEOTIDE SEQUENCE [LARGE SCALE GENOMIC DNA]</scope>
    <source>
        <strain evidence="2">JMC-PN-2008</strain>
    </source>
</reference>
<organism evidence="2 3">
    <name type="scientific">Eleginops maclovinus</name>
    <name type="common">Patagonian blennie</name>
    <name type="synonym">Eleginus maclovinus</name>
    <dbReference type="NCBI Taxonomy" id="56733"/>
    <lineage>
        <taxon>Eukaryota</taxon>
        <taxon>Metazoa</taxon>
        <taxon>Chordata</taxon>
        <taxon>Craniata</taxon>
        <taxon>Vertebrata</taxon>
        <taxon>Euteleostomi</taxon>
        <taxon>Actinopterygii</taxon>
        <taxon>Neopterygii</taxon>
        <taxon>Teleostei</taxon>
        <taxon>Neoteleostei</taxon>
        <taxon>Acanthomorphata</taxon>
        <taxon>Eupercaria</taxon>
        <taxon>Perciformes</taxon>
        <taxon>Notothenioidei</taxon>
        <taxon>Eleginopidae</taxon>
        <taxon>Eleginops</taxon>
    </lineage>
</organism>
<name>A0AAN7X590_ELEMC</name>
<comment type="caution">
    <text evidence="2">The sequence shown here is derived from an EMBL/GenBank/DDBJ whole genome shotgun (WGS) entry which is preliminary data.</text>
</comment>
<dbReference type="Proteomes" id="UP001346869">
    <property type="component" value="Unassembled WGS sequence"/>
</dbReference>